<evidence type="ECO:0000313" key="1">
    <source>
        <dbReference type="EMBL" id="KAG5619994.1"/>
    </source>
</evidence>
<dbReference type="Proteomes" id="UP000824120">
    <property type="component" value="Chromosome 2"/>
</dbReference>
<dbReference type="EMBL" id="JACXVP010000002">
    <property type="protein sequence ID" value="KAG5619994.1"/>
    <property type="molecule type" value="Genomic_DNA"/>
</dbReference>
<sequence length="129" mass="14232">MNLMSTSLGHQSSGLGFAISLSRKMKTHRELSLDLGKERRIKETHFQFWEDETLSSLRSLILKTNIELVAADHLARAQHTRTKGGVRLFGDSPSGLGDAQASISSLFSLSLFLFATVSMLSLNLQIPET</sequence>
<dbReference type="AlphaFoldDB" id="A0A9J6A6K3"/>
<name>A0A9J6A6K3_SOLCO</name>
<accession>A0A9J6A6K3</accession>
<reference evidence="1 2" key="1">
    <citation type="submission" date="2020-09" db="EMBL/GenBank/DDBJ databases">
        <title>De no assembly of potato wild relative species, Solanum commersonii.</title>
        <authorList>
            <person name="Cho K."/>
        </authorList>
    </citation>
    <scope>NUCLEOTIDE SEQUENCE [LARGE SCALE GENOMIC DNA]</scope>
    <source>
        <strain evidence="1">LZ3.2</strain>
        <tissue evidence="1">Leaf</tissue>
    </source>
</reference>
<evidence type="ECO:0000313" key="2">
    <source>
        <dbReference type="Proteomes" id="UP000824120"/>
    </source>
</evidence>
<proteinExistence type="predicted"/>
<gene>
    <name evidence="1" type="ORF">H5410_005212</name>
</gene>
<keyword evidence="2" id="KW-1185">Reference proteome</keyword>
<comment type="caution">
    <text evidence="1">The sequence shown here is derived from an EMBL/GenBank/DDBJ whole genome shotgun (WGS) entry which is preliminary data.</text>
</comment>
<protein>
    <submittedName>
        <fullName evidence="1">Uncharacterized protein</fullName>
    </submittedName>
</protein>
<organism evidence="1 2">
    <name type="scientific">Solanum commersonii</name>
    <name type="common">Commerson's wild potato</name>
    <name type="synonym">Commerson's nightshade</name>
    <dbReference type="NCBI Taxonomy" id="4109"/>
    <lineage>
        <taxon>Eukaryota</taxon>
        <taxon>Viridiplantae</taxon>
        <taxon>Streptophyta</taxon>
        <taxon>Embryophyta</taxon>
        <taxon>Tracheophyta</taxon>
        <taxon>Spermatophyta</taxon>
        <taxon>Magnoliopsida</taxon>
        <taxon>eudicotyledons</taxon>
        <taxon>Gunneridae</taxon>
        <taxon>Pentapetalae</taxon>
        <taxon>asterids</taxon>
        <taxon>lamiids</taxon>
        <taxon>Solanales</taxon>
        <taxon>Solanaceae</taxon>
        <taxon>Solanoideae</taxon>
        <taxon>Solaneae</taxon>
        <taxon>Solanum</taxon>
    </lineage>
</organism>